<evidence type="ECO:0000313" key="6">
    <source>
        <dbReference type="EMBL" id="NMM43131.1"/>
    </source>
</evidence>
<keyword evidence="7" id="KW-1185">Reference proteome</keyword>
<evidence type="ECO:0000259" key="5">
    <source>
        <dbReference type="SMART" id="SM00646"/>
    </source>
</evidence>
<dbReference type="Pfam" id="PF01520">
    <property type="entry name" value="Amidase_3"/>
    <property type="match status" value="1"/>
</dbReference>
<dbReference type="AlphaFoldDB" id="A0A7Y0HCW0"/>
<keyword evidence="3" id="KW-0378">Hydrolase</keyword>
<dbReference type="InterPro" id="IPR002508">
    <property type="entry name" value="MurNAc-LAA_cat"/>
</dbReference>
<organism evidence="6 7">
    <name type="scientific">Pacificispira spongiicola</name>
    <dbReference type="NCBI Taxonomy" id="2729598"/>
    <lineage>
        <taxon>Bacteria</taxon>
        <taxon>Pseudomonadati</taxon>
        <taxon>Pseudomonadota</taxon>
        <taxon>Alphaproteobacteria</taxon>
        <taxon>Rhodospirillales</taxon>
        <taxon>Rhodospirillaceae</taxon>
        <taxon>Pacificispira</taxon>
    </lineage>
</organism>
<dbReference type="InterPro" id="IPR050695">
    <property type="entry name" value="N-acetylmuramoyl_amidase_3"/>
</dbReference>
<dbReference type="Pfam" id="PF11741">
    <property type="entry name" value="AMIN"/>
    <property type="match status" value="1"/>
</dbReference>
<keyword evidence="4" id="KW-0472">Membrane</keyword>
<name>A0A7Y0HCW0_9PROT</name>
<evidence type="ECO:0000313" key="7">
    <source>
        <dbReference type="Proteomes" id="UP000539372"/>
    </source>
</evidence>
<proteinExistence type="predicted"/>
<feature type="transmembrane region" description="Helical" evidence="4">
    <location>
        <begin position="15"/>
        <end position="33"/>
    </location>
</feature>
<feature type="domain" description="MurNAc-LAA" evidence="5">
    <location>
        <begin position="257"/>
        <end position="411"/>
    </location>
</feature>
<dbReference type="Proteomes" id="UP000539372">
    <property type="component" value="Unassembled WGS sequence"/>
</dbReference>
<accession>A0A7Y0HCW0</accession>
<sequence length="423" mass="45350">MAGWYDRQQTRIGDALRAACIVVLALVVCLSLYTPDDASAQTVTPPTVSDARIGVNDGKTRFVLEFDKPVPYKIFTLAGPDRVVIDLPSVEWNGPKSGQAEGRGLVQGYRHGLFKPGITRVVIDLAGPAAVSRHFALDAGGGAGPRIVVDLAGAARTEQSTEPVESAGWAAYADELSRSSPVPAALAPVPNSTRRTIVIDPGHGGVDPGATGSSGIFEKKVVLEFGKILRDALQATGRYDVVMTRDRDIFVPLRDRYAVAHQVNAGLFVSLHADSHKSAGLRGLSVYTLSDKASDKEAEALAKKENLSDVLAGTDLTGYEADVTSILISLAQQSVKQSSAQFAELLVAEMKQSVRLLRNPHRFAGFAVLKSPNVPSVLIELGYLSNSKDEAGLRSDKQRKAMAGAMVRAIDQYFDRKEQLERS</sequence>
<evidence type="ECO:0000256" key="1">
    <source>
        <dbReference type="ARBA" id="ARBA00001561"/>
    </source>
</evidence>
<evidence type="ECO:0000256" key="4">
    <source>
        <dbReference type="SAM" id="Phobius"/>
    </source>
</evidence>
<dbReference type="PANTHER" id="PTHR30404:SF0">
    <property type="entry name" value="N-ACETYLMURAMOYL-L-ALANINE AMIDASE AMIC"/>
    <property type="match status" value="1"/>
</dbReference>
<dbReference type="GO" id="GO:0009253">
    <property type="term" value="P:peptidoglycan catabolic process"/>
    <property type="evidence" value="ECO:0007669"/>
    <property type="project" value="InterPro"/>
</dbReference>
<comment type="catalytic activity">
    <reaction evidence="1">
        <text>Hydrolyzes the link between N-acetylmuramoyl residues and L-amino acid residues in certain cell-wall glycopeptides.</text>
        <dbReference type="EC" id="3.5.1.28"/>
    </reaction>
</comment>
<protein>
    <recommendedName>
        <fullName evidence="2">N-acetylmuramoyl-L-alanine amidase</fullName>
        <ecNumber evidence="2">3.5.1.28</ecNumber>
    </recommendedName>
</protein>
<evidence type="ECO:0000256" key="3">
    <source>
        <dbReference type="ARBA" id="ARBA00022801"/>
    </source>
</evidence>
<dbReference type="PANTHER" id="PTHR30404">
    <property type="entry name" value="N-ACETYLMURAMOYL-L-ALANINE AMIDASE"/>
    <property type="match status" value="1"/>
</dbReference>
<dbReference type="EC" id="3.5.1.28" evidence="2"/>
<dbReference type="GO" id="GO:0008745">
    <property type="term" value="F:N-acetylmuramoyl-L-alanine amidase activity"/>
    <property type="evidence" value="ECO:0007669"/>
    <property type="project" value="UniProtKB-EC"/>
</dbReference>
<dbReference type="EMBL" id="JABBNT010000001">
    <property type="protein sequence ID" value="NMM43131.1"/>
    <property type="molecule type" value="Genomic_DNA"/>
</dbReference>
<dbReference type="Gene3D" id="3.40.630.40">
    <property type="entry name" value="Zn-dependent exopeptidases"/>
    <property type="match status" value="1"/>
</dbReference>
<reference evidence="6 7" key="1">
    <citation type="submission" date="2020-04" db="EMBL/GenBank/DDBJ databases">
        <title>Rhodospirillaceae bacterium KN72 isolated from deep sea.</title>
        <authorList>
            <person name="Zhang D.-C."/>
        </authorList>
    </citation>
    <scope>NUCLEOTIDE SEQUENCE [LARGE SCALE GENOMIC DNA]</scope>
    <source>
        <strain evidence="6 7">KN72</strain>
    </source>
</reference>
<dbReference type="SMART" id="SM00646">
    <property type="entry name" value="Ami_3"/>
    <property type="match status" value="1"/>
</dbReference>
<keyword evidence="4" id="KW-0812">Transmembrane</keyword>
<keyword evidence="4" id="KW-1133">Transmembrane helix</keyword>
<evidence type="ECO:0000256" key="2">
    <source>
        <dbReference type="ARBA" id="ARBA00011901"/>
    </source>
</evidence>
<dbReference type="RefSeq" id="WP_169623432.1">
    <property type="nucleotide sequence ID" value="NZ_JABBNT010000001.1"/>
</dbReference>
<comment type="caution">
    <text evidence="6">The sequence shown here is derived from an EMBL/GenBank/DDBJ whole genome shotgun (WGS) entry which is preliminary data.</text>
</comment>
<dbReference type="InterPro" id="IPR021731">
    <property type="entry name" value="AMIN_dom"/>
</dbReference>
<dbReference type="Gene3D" id="2.60.40.3500">
    <property type="match status" value="1"/>
</dbReference>
<gene>
    <name evidence="6" type="ORF">HH303_01490</name>
</gene>
<dbReference type="SUPFAM" id="SSF53187">
    <property type="entry name" value="Zn-dependent exopeptidases"/>
    <property type="match status" value="1"/>
</dbReference>
<dbReference type="GO" id="GO:0030288">
    <property type="term" value="C:outer membrane-bounded periplasmic space"/>
    <property type="evidence" value="ECO:0007669"/>
    <property type="project" value="TreeGrafter"/>
</dbReference>
<dbReference type="CDD" id="cd02696">
    <property type="entry name" value="MurNAc-LAA"/>
    <property type="match status" value="1"/>
</dbReference>